<protein>
    <submittedName>
        <fullName evidence="2">Uncharacterized protein</fullName>
    </submittedName>
</protein>
<feature type="compositionally biased region" description="Low complexity" evidence="1">
    <location>
        <begin position="89"/>
        <end position="99"/>
    </location>
</feature>
<proteinExistence type="predicted"/>
<name>N1QSP4_AEGTA</name>
<accession>N1QSP4</accession>
<organism evidence="2">
    <name type="scientific">Aegilops tauschii</name>
    <name type="common">Tausch's goatgrass</name>
    <name type="synonym">Aegilops squarrosa</name>
    <dbReference type="NCBI Taxonomy" id="37682"/>
    <lineage>
        <taxon>Eukaryota</taxon>
        <taxon>Viridiplantae</taxon>
        <taxon>Streptophyta</taxon>
        <taxon>Embryophyta</taxon>
        <taxon>Tracheophyta</taxon>
        <taxon>Spermatophyta</taxon>
        <taxon>Magnoliopsida</taxon>
        <taxon>Liliopsida</taxon>
        <taxon>Poales</taxon>
        <taxon>Poaceae</taxon>
        <taxon>BOP clade</taxon>
        <taxon>Pooideae</taxon>
        <taxon>Triticodae</taxon>
        <taxon>Triticeae</taxon>
        <taxon>Triticinae</taxon>
        <taxon>Aegilops</taxon>
    </lineage>
</organism>
<sequence>MAVTVQHRTVLQRILRCALGTLGDAVLGTVNHHIHISLGLPTHATINAGSPARSTHYSLQLPGSSGHGLASGPQHQAGIESPARHAIASPTRTVSSPSPVRNIVKSLHQLALGGLPRNVGAELDTQPTPARMMQADLSLVNANTSKATANLHMTTMALGELEFNEVFLIYVYLGR</sequence>
<dbReference type="AlphaFoldDB" id="N1QSP4"/>
<feature type="compositionally biased region" description="Polar residues" evidence="1">
    <location>
        <begin position="53"/>
        <end position="63"/>
    </location>
</feature>
<feature type="region of interest" description="Disordered" evidence="1">
    <location>
        <begin position="53"/>
        <end position="99"/>
    </location>
</feature>
<evidence type="ECO:0000313" key="2">
    <source>
        <dbReference type="EnsemblPlants" id="EMT01353"/>
    </source>
</evidence>
<evidence type="ECO:0000256" key="1">
    <source>
        <dbReference type="SAM" id="MobiDB-lite"/>
    </source>
</evidence>
<dbReference type="EnsemblPlants" id="EMT01353">
    <property type="protein sequence ID" value="EMT01353"/>
    <property type="gene ID" value="F775_00523"/>
</dbReference>
<reference evidence="2" key="1">
    <citation type="submission" date="2015-06" db="UniProtKB">
        <authorList>
            <consortium name="EnsemblPlants"/>
        </authorList>
    </citation>
    <scope>IDENTIFICATION</scope>
</reference>